<feature type="region of interest" description="Disordered" evidence="1">
    <location>
        <begin position="270"/>
        <end position="345"/>
    </location>
</feature>
<feature type="compositionally biased region" description="Basic residues" evidence="1">
    <location>
        <begin position="335"/>
        <end position="345"/>
    </location>
</feature>
<feature type="compositionally biased region" description="Polar residues" evidence="1">
    <location>
        <begin position="270"/>
        <end position="281"/>
    </location>
</feature>
<protein>
    <submittedName>
        <fullName evidence="2">Uncharacterized protein</fullName>
    </submittedName>
</protein>
<proteinExistence type="predicted"/>
<comment type="caution">
    <text evidence="2">The sequence shown here is derived from an EMBL/GenBank/DDBJ whole genome shotgun (WGS) entry which is preliminary data.</text>
</comment>
<reference evidence="2" key="2">
    <citation type="submission" date="2023-06" db="EMBL/GenBank/DDBJ databases">
        <authorList>
            <person name="Swenson N.G."/>
            <person name="Wegrzyn J.L."/>
            <person name="Mcevoy S.L."/>
        </authorList>
    </citation>
    <scope>NUCLEOTIDE SEQUENCE</scope>
    <source>
        <strain evidence="2">NS2018</strain>
        <tissue evidence="2">Leaf</tissue>
    </source>
</reference>
<reference evidence="2" key="1">
    <citation type="journal article" date="2022" name="Plant J.">
        <title>Strategies of tolerance reflected in two North American maple genomes.</title>
        <authorList>
            <person name="McEvoy S.L."/>
            <person name="Sezen U.U."/>
            <person name="Trouern-Trend A."/>
            <person name="McMahon S.M."/>
            <person name="Schaberg P.G."/>
            <person name="Yang J."/>
            <person name="Wegrzyn J.L."/>
            <person name="Swenson N.G."/>
        </authorList>
    </citation>
    <scope>NUCLEOTIDE SEQUENCE</scope>
    <source>
        <strain evidence="2">NS2018</strain>
    </source>
</reference>
<feature type="compositionally biased region" description="Basic and acidic residues" evidence="1">
    <location>
        <begin position="298"/>
        <end position="319"/>
    </location>
</feature>
<evidence type="ECO:0000313" key="2">
    <source>
        <dbReference type="EMBL" id="KAK0602470.1"/>
    </source>
</evidence>
<keyword evidence="3" id="KW-1185">Reference proteome</keyword>
<dbReference type="Proteomes" id="UP001168877">
    <property type="component" value="Unassembled WGS sequence"/>
</dbReference>
<evidence type="ECO:0000313" key="3">
    <source>
        <dbReference type="Proteomes" id="UP001168877"/>
    </source>
</evidence>
<accession>A0AA39W4Q4</accession>
<name>A0AA39W4Q4_ACESA</name>
<dbReference type="Gene3D" id="2.60.120.10">
    <property type="entry name" value="Jelly Rolls"/>
    <property type="match status" value="1"/>
</dbReference>
<dbReference type="EMBL" id="JAUESC010000003">
    <property type="protein sequence ID" value="KAK0602470.1"/>
    <property type="molecule type" value="Genomic_DNA"/>
</dbReference>
<sequence length="345" mass="37657">MRPLPCPKFAVGLIHFQFNIGNAIFGSNPAINPHVLSKAFQLEQNVVKSLQKKLWSGRIVSAQANSSSQRSDIWWKARHGEVLGKDSTCKDRSTKGMKDDGCPNIVETIEINKSQKGDQILKDVLTETETGRDLDIELVEHQKEANHSGVGEGVESFSVVPLQEKKANYGKSAEVITGVHGVMGSESETEFSDGIFRAILSEERIGGSSVEMAKGVVGLGQKKGMWKRWAREGGMRSCESYGEALLVKRLGILRSPKIEKLKFSGKLSLNSAAKSVQSPPSTAKAETDDGEEPNGSDNRAHRDLIEEPEAAGEHTEKTKGRVQASGEESVGVFRGTRRTCRVAER</sequence>
<dbReference type="AlphaFoldDB" id="A0AA39W4Q4"/>
<dbReference type="InterPro" id="IPR014710">
    <property type="entry name" value="RmlC-like_jellyroll"/>
</dbReference>
<organism evidence="2 3">
    <name type="scientific">Acer saccharum</name>
    <name type="common">Sugar maple</name>
    <dbReference type="NCBI Taxonomy" id="4024"/>
    <lineage>
        <taxon>Eukaryota</taxon>
        <taxon>Viridiplantae</taxon>
        <taxon>Streptophyta</taxon>
        <taxon>Embryophyta</taxon>
        <taxon>Tracheophyta</taxon>
        <taxon>Spermatophyta</taxon>
        <taxon>Magnoliopsida</taxon>
        <taxon>eudicotyledons</taxon>
        <taxon>Gunneridae</taxon>
        <taxon>Pentapetalae</taxon>
        <taxon>rosids</taxon>
        <taxon>malvids</taxon>
        <taxon>Sapindales</taxon>
        <taxon>Sapindaceae</taxon>
        <taxon>Hippocastanoideae</taxon>
        <taxon>Acereae</taxon>
        <taxon>Acer</taxon>
    </lineage>
</organism>
<gene>
    <name evidence="2" type="ORF">LWI29_033691</name>
</gene>
<evidence type="ECO:0000256" key="1">
    <source>
        <dbReference type="SAM" id="MobiDB-lite"/>
    </source>
</evidence>